<evidence type="ECO:0000313" key="10">
    <source>
        <dbReference type="Proteomes" id="UP000826540"/>
    </source>
</evidence>
<evidence type="ECO:0000256" key="6">
    <source>
        <dbReference type="SAM" id="Coils"/>
    </source>
</evidence>
<comment type="subcellular location">
    <subcellularLocation>
        <location evidence="1">Membrane</location>
        <topology evidence="1">Single-pass membrane protein</topology>
    </subcellularLocation>
</comment>
<evidence type="ECO:0000313" key="9">
    <source>
        <dbReference type="EMBL" id="QYX33778.1"/>
    </source>
</evidence>
<organism evidence="9 10">
    <name type="scientific">Sphaerospermopsis torques-reginae ITEP-024</name>
    <dbReference type="NCBI Taxonomy" id="984208"/>
    <lineage>
        <taxon>Bacteria</taxon>
        <taxon>Bacillati</taxon>
        <taxon>Cyanobacteriota</taxon>
        <taxon>Cyanophyceae</taxon>
        <taxon>Nostocales</taxon>
        <taxon>Aphanizomenonaceae</taxon>
        <taxon>Sphaerospermopsis</taxon>
        <taxon>Sphaerospermopsis torques-reginae</taxon>
    </lineage>
</organism>
<evidence type="ECO:0000259" key="8">
    <source>
        <dbReference type="Pfam" id="PF26002"/>
    </source>
</evidence>
<evidence type="ECO:0000256" key="2">
    <source>
        <dbReference type="ARBA" id="ARBA00009477"/>
    </source>
</evidence>
<keyword evidence="3" id="KW-0812">Transmembrane</keyword>
<feature type="domain" description="AprE-like beta-barrel" evidence="8">
    <location>
        <begin position="394"/>
        <end position="484"/>
    </location>
</feature>
<evidence type="ECO:0000256" key="5">
    <source>
        <dbReference type="ARBA" id="ARBA00023136"/>
    </source>
</evidence>
<reference evidence="9 10" key="1">
    <citation type="journal article" date="2022" name="J. Am. Chem. Soc.">
        <title>Biosynthesis of Guanitoxin Enables Global Environmental Detection in Freshwater Cyanobacteria.</title>
        <authorList>
            <person name="Lima S.T."/>
            <person name="Fallon T.R."/>
            <person name="Cordoza J.L."/>
            <person name="Chekan J.R."/>
            <person name="Delbaje E."/>
            <person name="Hopiavuori A.R."/>
            <person name="Alvarenga D.O."/>
            <person name="Wood S.M."/>
            <person name="Luhavaya H."/>
            <person name="Baumgartner J.T."/>
            <person name="Dorr F.A."/>
            <person name="Etchegaray A."/>
            <person name="Pinto E."/>
            <person name="McKinnie S.M.K."/>
            <person name="Fiore M.F."/>
            <person name="Moore B.S."/>
        </authorList>
    </citation>
    <scope>NUCLEOTIDE SEQUENCE [LARGE SCALE GENOMIC DNA]</scope>
    <source>
        <strain evidence="9 10">ITEP-024</strain>
    </source>
</reference>
<keyword evidence="10" id="KW-1185">Reference proteome</keyword>
<dbReference type="Proteomes" id="UP000826540">
    <property type="component" value="Chromosome"/>
</dbReference>
<dbReference type="PANTHER" id="PTHR30386:SF26">
    <property type="entry name" value="TRANSPORT PROTEIN COMB"/>
    <property type="match status" value="1"/>
</dbReference>
<dbReference type="PANTHER" id="PTHR30386">
    <property type="entry name" value="MEMBRANE FUSION SUBUNIT OF EMRAB-TOLC MULTIDRUG EFFLUX PUMP"/>
    <property type="match status" value="1"/>
</dbReference>
<evidence type="ECO:0000256" key="3">
    <source>
        <dbReference type="ARBA" id="ARBA00022692"/>
    </source>
</evidence>
<proteinExistence type="inferred from homology"/>
<gene>
    <name evidence="9" type="ORF">K2F26_11005</name>
</gene>
<feature type="compositionally biased region" description="Polar residues" evidence="7">
    <location>
        <begin position="1"/>
        <end position="23"/>
    </location>
</feature>
<dbReference type="InterPro" id="IPR050739">
    <property type="entry name" value="MFP"/>
</dbReference>
<feature type="region of interest" description="Disordered" evidence="7">
    <location>
        <begin position="1"/>
        <end position="31"/>
    </location>
</feature>
<evidence type="ECO:0000256" key="4">
    <source>
        <dbReference type="ARBA" id="ARBA00022989"/>
    </source>
</evidence>
<evidence type="ECO:0000256" key="1">
    <source>
        <dbReference type="ARBA" id="ARBA00004167"/>
    </source>
</evidence>
<dbReference type="Gene3D" id="1.10.287.470">
    <property type="entry name" value="Helix hairpin bin"/>
    <property type="match status" value="1"/>
</dbReference>
<dbReference type="PRINTS" id="PR01490">
    <property type="entry name" value="RTXTOXIND"/>
</dbReference>
<keyword evidence="4" id="KW-1133">Transmembrane helix</keyword>
<dbReference type="Pfam" id="PF26002">
    <property type="entry name" value="Beta-barrel_AprE"/>
    <property type="match status" value="1"/>
</dbReference>
<dbReference type="SUPFAM" id="SSF111369">
    <property type="entry name" value="HlyD-like secretion proteins"/>
    <property type="match status" value="1"/>
</dbReference>
<comment type="similarity">
    <text evidence="2">Belongs to the membrane fusion protein (MFP) (TC 8.A.1) family.</text>
</comment>
<keyword evidence="5" id="KW-0472">Membrane</keyword>
<dbReference type="Gene3D" id="2.40.30.170">
    <property type="match status" value="1"/>
</dbReference>
<name>A0ABX8X538_9CYAN</name>
<dbReference type="Gene3D" id="2.40.50.100">
    <property type="match status" value="1"/>
</dbReference>
<dbReference type="EMBL" id="CP080598">
    <property type="protein sequence ID" value="QYX33778.1"/>
    <property type="molecule type" value="Genomic_DNA"/>
</dbReference>
<feature type="coiled-coil region" evidence="6">
    <location>
        <begin position="286"/>
        <end position="352"/>
    </location>
</feature>
<protein>
    <submittedName>
        <fullName evidence="9">HlyD family efflux transporter periplasmic adaptor subunit</fullName>
    </submittedName>
</protein>
<dbReference type="RefSeq" id="WP_220611497.1">
    <property type="nucleotide sequence ID" value="NZ_CP080598.1"/>
</dbReference>
<evidence type="ECO:0000256" key="7">
    <source>
        <dbReference type="SAM" id="MobiDB-lite"/>
    </source>
</evidence>
<accession>A0ABX8X538</accession>
<dbReference type="InterPro" id="IPR058982">
    <property type="entry name" value="Beta-barrel_AprE"/>
</dbReference>
<keyword evidence="6" id="KW-0175">Coiled coil</keyword>
<sequence>MPQSTYNSSSAVLVSGQTHSADIQQEKQTETTEKDWFYGTEELLDALPKAWTRSMLYLLVSFTAVALPWTMFSQVDETGNASGRIEPKGATQTLDSAVTGSVIAVNVQEGATVQAGQVLVEIDSEVLRTELQQTHAKLEGLVNRQAQLELLKNQVLLAINIQEQQNQSQQLEKLAQVNQARENLDAKQSAYNLQQWERLAQIEQAKQSINSTQIAHSLAKSRLSRDLLEVARYRQLLKQGVIPQIRFVEIEKTAEESQRLGEETKANIKQSQLRLQEEVSRYNSIITQAKSDIEQAKLRLQEQESSYQSVVQAGKLTLLKNQEQLKDLQTQITSVTSEITQTKSQIKSLELQLQQRVVRSPIDGTIFELPVKKPGSVVQTGQMLAQIAPKGATLILKAQMPSQQSGFVKVGMPVKIKFDAYPFQEYGVTQGRVTWISPDAKIPENSPTRLETYELEIALEQPYIQAGNKRIPLTPGQTATAEVIVRQRRVIDFILDPFKKLQKNGLDL</sequence>